<accession>A0A4Y2W9U3</accession>
<gene>
    <name evidence="1" type="ORF">AVEN_260608_1</name>
</gene>
<comment type="caution">
    <text evidence="1">The sequence shown here is derived from an EMBL/GenBank/DDBJ whole genome shotgun (WGS) entry which is preliminary data.</text>
</comment>
<proteinExistence type="predicted"/>
<name>A0A4Y2W9U3_ARAVE</name>
<dbReference type="EMBL" id="BGPR01056898">
    <property type="protein sequence ID" value="GBO33344.1"/>
    <property type="molecule type" value="Genomic_DNA"/>
</dbReference>
<reference evidence="1 2" key="1">
    <citation type="journal article" date="2019" name="Sci. Rep.">
        <title>Orb-weaving spider Araneus ventricosus genome elucidates the spidroin gene catalogue.</title>
        <authorList>
            <person name="Kono N."/>
            <person name="Nakamura H."/>
            <person name="Ohtoshi R."/>
            <person name="Moran D.A.P."/>
            <person name="Shinohara A."/>
            <person name="Yoshida Y."/>
            <person name="Fujiwara M."/>
            <person name="Mori M."/>
            <person name="Tomita M."/>
            <person name="Arakawa K."/>
        </authorList>
    </citation>
    <scope>NUCLEOTIDE SEQUENCE [LARGE SCALE GENOMIC DNA]</scope>
</reference>
<dbReference type="AlphaFoldDB" id="A0A4Y2W9U3"/>
<keyword evidence="2" id="KW-1185">Reference proteome</keyword>
<evidence type="ECO:0000313" key="1">
    <source>
        <dbReference type="EMBL" id="GBO33344.1"/>
    </source>
</evidence>
<sequence length="104" mass="12102">MVTYSCMKRSLMEGAVFARYGSHLTNYFISLCGKIPDLVHSPVDWSFLTFSTWALTWGFKESQWYLVPPERSRCNQPFLNVCVNHQKTSLNFVFSCFIQTDCKL</sequence>
<dbReference type="Proteomes" id="UP000499080">
    <property type="component" value="Unassembled WGS sequence"/>
</dbReference>
<protein>
    <submittedName>
        <fullName evidence="1">Uncharacterized protein</fullName>
    </submittedName>
</protein>
<evidence type="ECO:0000313" key="2">
    <source>
        <dbReference type="Proteomes" id="UP000499080"/>
    </source>
</evidence>
<organism evidence="1 2">
    <name type="scientific">Araneus ventricosus</name>
    <name type="common">Orbweaver spider</name>
    <name type="synonym">Epeira ventricosa</name>
    <dbReference type="NCBI Taxonomy" id="182803"/>
    <lineage>
        <taxon>Eukaryota</taxon>
        <taxon>Metazoa</taxon>
        <taxon>Ecdysozoa</taxon>
        <taxon>Arthropoda</taxon>
        <taxon>Chelicerata</taxon>
        <taxon>Arachnida</taxon>
        <taxon>Araneae</taxon>
        <taxon>Araneomorphae</taxon>
        <taxon>Entelegynae</taxon>
        <taxon>Araneoidea</taxon>
        <taxon>Araneidae</taxon>
        <taxon>Araneus</taxon>
    </lineage>
</organism>